<evidence type="ECO:0000256" key="8">
    <source>
        <dbReference type="ARBA" id="ARBA00023077"/>
    </source>
</evidence>
<keyword evidence="5 11" id="KW-0812">Transmembrane</keyword>
<feature type="domain" description="TonB-dependent receptor-like beta-barrel" evidence="14">
    <location>
        <begin position="318"/>
        <end position="778"/>
    </location>
</feature>
<evidence type="ECO:0000259" key="14">
    <source>
        <dbReference type="Pfam" id="PF00593"/>
    </source>
</evidence>
<dbReference type="Pfam" id="PF00593">
    <property type="entry name" value="TonB_dep_Rec_b-barrel"/>
    <property type="match status" value="1"/>
</dbReference>
<evidence type="ECO:0000256" key="4">
    <source>
        <dbReference type="ARBA" id="ARBA00022496"/>
    </source>
</evidence>
<dbReference type="EMBL" id="JAOVZO020000009">
    <property type="protein sequence ID" value="MDC8012484.1"/>
    <property type="molecule type" value="Genomic_DNA"/>
</dbReference>
<dbReference type="Gene3D" id="2.40.170.20">
    <property type="entry name" value="TonB-dependent receptor, beta-barrel domain"/>
    <property type="match status" value="1"/>
</dbReference>
<keyword evidence="13" id="KW-0732">Signal</keyword>
<comment type="caution">
    <text evidence="16">The sequence shown here is derived from an EMBL/GenBank/DDBJ whole genome shotgun (WGS) entry which is preliminary data.</text>
</comment>
<gene>
    <name evidence="16" type="ORF">OD750_007985</name>
</gene>
<comment type="subcellular location">
    <subcellularLocation>
        <location evidence="1 11">Cell outer membrane</location>
        <topology evidence="1 11">Multi-pass membrane protein</topology>
    </subcellularLocation>
</comment>
<keyword evidence="3 11" id="KW-1134">Transmembrane beta strand</keyword>
<keyword evidence="7" id="KW-0406">Ion transport</keyword>
<sequence>MKLSQPDLNRRALVVCLRYALASGFIACASGTALAQEPARDADTTLERVVVTAQSREQELQEVPIAIQVINDKLIDETTAYDIQDIDTFVPGLSVTGQKTQPYFAIRGISTGDFGIGTDPAVGVYIDGVYSARSGGSVLAFNDVERIEVLKGPQGTLFGRNSAAGAVSIVTKQPGMDVEGRLRTRFGNDGQRYVDGLINTPLGETTALRVSALRNESDGWLRDAATGRDLNGDDNWAARAAFRWDISNDTTAVLSYDHENLDQLARPAIGIVALPAAPGRPPSPPDPNLYLDPRHAPVFNDVEGNEESRKFDGATLQVNHDAGWGHISSTTAWRQFDTVNREDEDGTNRRNLYLDTANIEDNRSVYQEFKFSGNNERVDWVAGASYYREQAKQTSQVNVFTDSLDTLIRNQGIAPTPDGTLFGYFTDVLGSFGVPLSLLDHRWREEMNNTADSRAYALFGDTIWKLNDHANFTVGLRYTRDTKKFSWLNGPRSAASLDATLAQIQPLIAELPPELQEQALIALAVASGDIVFSNGALEGVKVKDSDSWSDVSPRFVFDYHVDPDTMVFASLAKGYKAGGYNSLDIGAKFDNEDVWNFETGIKQALPDYDLQWNASIYKYVYSDRQAIRLDPNSAGSGVPRYLVDTSDEEAWGVDIGLVWQPTSAFTLDANAAFIDATFKDKTAPSGVDLSGQATGEPYFSFSFGGTYRWALGGGGDLALSLRHAYRGKSRCNADSVLQGDCTLSPNFDVGAAQQRTDVRLGWNDASKHWRVAAFATNVFDKRYVEGVGNYTTDVFGTTYATISAPRMYGVEVEYQF</sequence>
<keyword evidence="16" id="KW-0675">Receptor</keyword>
<accession>A0A9X3YJ40</accession>
<keyword evidence="17" id="KW-1185">Reference proteome</keyword>
<evidence type="ECO:0000256" key="11">
    <source>
        <dbReference type="PROSITE-ProRule" id="PRU01360"/>
    </source>
</evidence>
<proteinExistence type="inferred from homology"/>
<dbReference type="AlphaFoldDB" id="A0A9X3YJ40"/>
<keyword evidence="4" id="KW-0410">Iron transport</keyword>
<evidence type="ECO:0000256" key="1">
    <source>
        <dbReference type="ARBA" id="ARBA00004571"/>
    </source>
</evidence>
<evidence type="ECO:0000256" key="5">
    <source>
        <dbReference type="ARBA" id="ARBA00022692"/>
    </source>
</evidence>
<dbReference type="Pfam" id="PF07715">
    <property type="entry name" value="Plug"/>
    <property type="match status" value="1"/>
</dbReference>
<feature type="chain" id="PRO_5040810383" evidence="13">
    <location>
        <begin position="36"/>
        <end position="816"/>
    </location>
</feature>
<evidence type="ECO:0000313" key="16">
    <source>
        <dbReference type="EMBL" id="MDC8012484.1"/>
    </source>
</evidence>
<dbReference type="InterPro" id="IPR000531">
    <property type="entry name" value="Beta-barrel_TonB"/>
</dbReference>
<reference evidence="16" key="1">
    <citation type="submission" date="2023-02" db="EMBL/GenBank/DDBJ databases">
        <title>Tahibacter soli sp. nov. isolated from soil.</title>
        <authorList>
            <person name="Baek J.H."/>
            <person name="Lee J.K."/>
            <person name="Choi D.G."/>
            <person name="Jeon C.O."/>
        </authorList>
    </citation>
    <scope>NUCLEOTIDE SEQUENCE</scope>
    <source>
        <strain evidence="16">BL</strain>
    </source>
</reference>
<name>A0A9X3YJ40_9GAMM</name>
<feature type="signal peptide" evidence="13">
    <location>
        <begin position="1"/>
        <end position="35"/>
    </location>
</feature>
<dbReference type="SUPFAM" id="SSF56935">
    <property type="entry name" value="Porins"/>
    <property type="match status" value="1"/>
</dbReference>
<keyword evidence="8 12" id="KW-0798">TonB box</keyword>
<dbReference type="InterPro" id="IPR036942">
    <property type="entry name" value="Beta-barrel_TonB_sf"/>
</dbReference>
<dbReference type="PANTHER" id="PTHR32552">
    <property type="entry name" value="FERRICHROME IRON RECEPTOR-RELATED"/>
    <property type="match status" value="1"/>
</dbReference>
<dbReference type="InterPro" id="IPR039426">
    <property type="entry name" value="TonB-dep_rcpt-like"/>
</dbReference>
<dbReference type="PANTHER" id="PTHR32552:SF81">
    <property type="entry name" value="TONB-DEPENDENT OUTER MEMBRANE RECEPTOR"/>
    <property type="match status" value="1"/>
</dbReference>
<comment type="similarity">
    <text evidence="11 12">Belongs to the TonB-dependent receptor family.</text>
</comment>
<keyword evidence="2 11" id="KW-0813">Transport</keyword>
<evidence type="ECO:0000259" key="15">
    <source>
        <dbReference type="Pfam" id="PF07715"/>
    </source>
</evidence>
<evidence type="ECO:0000256" key="2">
    <source>
        <dbReference type="ARBA" id="ARBA00022448"/>
    </source>
</evidence>
<feature type="domain" description="TonB-dependent receptor plug" evidence="15">
    <location>
        <begin position="60"/>
        <end position="166"/>
    </location>
</feature>
<evidence type="ECO:0000256" key="13">
    <source>
        <dbReference type="SAM" id="SignalP"/>
    </source>
</evidence>
<evidence type="ECO:0000256" key="7">
    <source>
        <dbReference type="ARBA" id="ARBA00023065"/>
    </source>
</evidence>
<evidence type="ECO:0000256" key="6">
    <source>
        <dbReference type="ARBA" id="ARBA00023004"/>
    </source>
</evidence>
<keyword evidence="10 11" id="KW-0998">Cell outer membrane</keyword>
<keyword evidence="6" id="KW-0408">Iron</keyword>
<evidence type="ECO:0000256" key="10">
    <source>
        <dbReference type="ARBA" id="ARBA00023237"/>
    </source>
</evidence>
<evidence type="ECO:0000313" key="17">
    <source>
        <dbReference type="Proteomes" id="UP001139971"/>
    </source>
</evidence>
<evidence type="ECO:0000256" key="12">
    <source>
        <dbReference type="RuleBase" id="RU003357"/>
    </source>
</evidence>
<dbReference type="GO" id="GO:0009279">
    <property type="term" value="C:cell outer membrane"/>
    <property type="evidence" value="ECO:0007669"/>
    <property type="project" value="UniProtKB-SubCell"/>
</dbReference>
<organism evidence="16 17">
    <name type="scientific">Tahibacter soli</name>
    <dbReference type="NCBI Taxonomy" id="2983605"/>
    <lineage>
        <taxon>Bacteria</taxon>
        <taxon>Pseudomonadati</taxon>
        <taxon>Pseudomonadota</taxon>
        <taxon>Gammaproteobacteria</taxon>
        <taxon>Lysobacterales</taxon>
        <taxon>Rhodanobacteraceae</taxon>
        <taxon>Tahibacter</taxon>
    </lineage>
</organism>
<dbReference type="RefSeq" id="WP_263542035.1">
    <property type="nucleotide sequence ID" value="NZ_JAOVZO020000009.1"/>
</dbReference>
<evidence type="ECO:0000256" key="3">
    <source>
        <dbReference type="ARBA" id="ARBA00022452"/>
    </source>
</evidence>
<dbReference type="InterPro" id="IPR012910">
    <property type="entry name" value="Plug_dom"/>
</dbReference>
<dbReference type="Proteomes" id="UP001139971">
    <property type="component" value="Unassembled WGS sequence"/>
</dbReference>
<dbReference type="PROSITE" id="PS52016">
    <property type="entry name" value="TONB_DEPENDENT_REC_3"/>
    <property type="match status" value="1"/>
</dbReference>
<dbReference type="GO" id="GO:0006826">
    <property type="term" value="P:iron ion transport"/>
    <property type="evidence" value="ECO:0007669"/>
    <property type="project" value="UniProtKB-KW"/>
</dbReference>
<evidence type="ECO:0000256" key="9">
    <source>
        <dbReference type="ARBA" id="ARBA00023136"/>
    </source>
</evidence>
<keyword evidence="9 11" id="KW-0472">Membrane</keyword>
<protein>
    <submittedName>
        <fullName evidence="16">TonB-dependent receptor</fullName>
    </submittedName>
</protein>